<evidence type="ECO:0000256" key="6">
    <source>
        <dbReference type="RuleBase" id="RU363041"/>
    </source>
</evidence>
<evidence type="ECO:0000256" key="4">
    <source>
        <dbReference type="ARBA" id="ARBA00022989"/>
    </source>
</evidence>
<feature type="transmembrane region" description="Helical" evidence="6">
    <location>
        <begin position="27"/>
        <end position="60"/>
    </location>
</feature>
<dbReference type="Pfam" id="PF01925">
    <property type="entry name" value="TauE"/>
    <property type="match status" value="1"/>
</dbReference>
<dbReference type="InterPro" id="IPR051598">
    <property type="entry name" value="TSUP/Inactive_protease-like"/>
</dbReference>
<keyword evidence="8" id="KW-1185">Reference proteome</keyword>
<dbReference type="InterPro" id="IPR002781">
    <property type="entry name" value="TM_pro_TauE-like"/>
</dbReference>
<keyword evidence="4 6" id="KW-1133">Transmembrane helix</keyword>
<evidence type="ECO:0000256" key="2">
    <source>
        <dbReference type="ARBA" id="ARBA00009142"/>
    </source>
</evidence>
<dbReference type="PANTHER" id="PTHR43701">
    <property type="entry name" value="MEMBRANE TRANSPORTER PROTEIN MJ0441-RELATED"/>
    <property type="match status" value="1"/>
</dbReference>
<dbReference type="OrthoDB" id="9151526at2"/>
<keyword evidence="5 6" id="KW-0472">Membrane</keyword>
<comment type="similarity">
    <text evidence="2 6">Belongs to the 4-toluene sulfonate uptake permease (TSUP) (TC 2.A.102) family.</text>
</comment>
<reference evidence="7 8" key="1">
    <citation type="submission" date="2018-07" db="EMBL/GenBank/DDBJ databases">
        <title>Dyella monticola sp. nov. and Dyella psychrodurans sp. nov. isolated from monsoon evergreen broad-leaved forest soil of Dinghu Mountain, China.</title>
        <authorList>
            <person name="Gao Z."/>
            <person name="Qiu L."/>
        </authorList>
    </citation>
    <scope>NUCLEOTIDE SEQUENCE [LARGE SCALE GENOMIC DNA]</scope>
    <source>
        <strain evidence="7 8">4G-K06</strain>
    </source>
</reference>
<dbReference type="EMBL" id="QRBE01000012">
    <property type="protein sequence ID" value="RDS79546.1"/>
    <property type="molecule type" value="Genomic_DNA"/>
</dbReference>
<dbReference type="Proteomes" id="UP000254258">
    <property type="component" value="Unassembled WGS sequence"/>
</dbReference>
<dbReference type="PANTHER" id="PTHR43701:SF2">
    <property type="entry name" value="MEMBRANE TRANSPORTER PROTEIN YJNA-RELATED"/>
    <property type="match status" value="1"/>
</dbReference>
<dbReference type="GO" id="GO:0005886">
    <property type="term" value="C:plasma membrane"/>
    <property type="evidence" value="ECO:0007669"/>
    <property type="project" value="UniProtKB-SubCell"/>
</dbReference>
<proteinExistence type="inferred from homology"/>
<evidence type="ECO:0000313" key="7">
    <source>
        <dbReference type="EMBL" id="RDS79546.1"/>
    </source>
</evidence>
<feature type="transmembrane region" description="Helical" evidence="6">
    <location>
        <begin position="159"/>
        <end position="181"/>
    </location>
</feature>
<comment type="subcellular location">
    <subcellularLocation>
        <location evidence="6">Cell membrane</location>
        <topology evidence="6">Multi-pass membrane protein</topology>
    </subcellularLocation>
    <subcellularLocation>
        <location evidence="1">Membrane</location>
        <topology evidence="1">Multi-pass membrane protein</topology>
    </subcellularLocation>
</comment>
<sequence length="276" mass="28272">MRCQGLGFNGRDPKALRGARLFSLHDVVTVLCGSLVGFSLALTGGGGSILAVPLLLYVVGLHDPHQAIGTSALAVAVNAVANLIPHARAGHVRWSVAVTFAAAGVVGAYLGSSLGKMIDGRHLLVLFALLMLLIAAWMVRGRHRHDGTGYPRKGTFPRLSVVGLGAGGLAGFFGIGGGFLIVPGLVFASGMAIVEAVGTSLFCVGAFGFTAALNYAVSGWVVWPIAWEFVAGGIAGGWLGAWGARKLSGVRGALSVLFATVIALTALFMLAKSLLP</sequence>
<feature type="transmembrane region" description="Helical" evidence="6">
    <location>
        <begin position="221"/>
        <end position="241"/>
    </location>
</feature>
<keyword evidence="3 6" id="KW-0812">Transmembrane</keyword>
<name>A0A370WU56_9GAMM</name>
<evidence type="ECO:0000256" key="1">
    <source>
        <dbReference type="ARBA" id="ARBA00004141"/>
    </source>
</evidence>
<feature type="transmembrane region" description="Helical" evidence="6">
    <location>
        <begin position="91"/>
        <end position="111"/>
    </location>
</feature>
<dbReference type="AlphaFoldDB" id="A0A370WU56"/>
<feature type="transmembrane region" description="Helical" evidence="6">
    <location>
        <begin position="123"/>
        <end position="139"/>
    </location>
</feature>
<gene>
    <name evidence="7" type="ORF">DWU98_17280</name>
</gene>
<feature type="transmembrane region" description="Helical" evidence="6">
    <location>
        <begin position="253"/>
        <end position="271"/>
    </location>
</feature>
<evidence type="ECO:0000256" key="5">
    <source>
        <dbReference type="ARBA" id="ARBA00023136"/>
    </source>
</evidence>
<evidence type="ECO:0000313" key="8">
    <source>
        <dbReference type="Proteomes" id="UP000254258"/>
    </source>
</evidence>
<organism evidence="7 8">
    <name type="scientific">Dyella monticola</name>
    <dbReference type="NCBI Taxonomy" id="1927958"/>
    <lineage>
        <taxon>Bacteria</taxon>
        <taxon>Pseudomonadati</taxon>
        <taxon>Pseudomonadota</taxon>
        <taxon>Gammaproteobacteria</taxon>
        <taxon>Lysobacterales</taxon>
        <taxon>Rhodanobacteraceae</taxon>
        <taxon>Dyella</taxon>
    </lineage>
</organism>
<protein>
    <recommendedName>
        <fullName evidence="6">Probable membrane transporter protein</fullName>
    </recommendedName>
</protein>
<feature type="transmembrane region" description="Helical" evidence="6">
    <location>
        <begin position="193"/>
        <end position="215"/>
    </location>
</feature>
<comment type="caution">
    <text evidence="7">The sequence shown here is derived from an EMBL/GenBank/DDBJ whole genome shotgun (WGS) entry which is preliminary data.</text>
</comment>
<evidence type="ECO:0000256" key="3">
    <source>
        <dbReference type="ARBA" id="ARBA00022692"/>
    </source>
</evidence>
<keyword evidence="6" id="KW-1003">Cell membrane</keyword>
<accession>A0A370WU56</accession>
<feature type="transmembrane region" description="Helical" evidence="6">
    <location>
        <begin position="67"/>
        <end position="85"/>
    </location>
</feature>